<dbReference type="Gene3D" id="3.80.10.10">
    <property type="entry name" value="Ribonuclease Inhibitor"/>
    <property type="match status" value="1"/>
</dbReference>
<dbReference type="InterPro" id="IPR050836">
    <property type="entry name" value="SDS22/Internalin_LRR"/>
</dbReference>
<accession>A0A1B2DD33</accession>
<evidence type="ECO:0000256" key="2">
    <source>
        <dbReference type="ARBA" id="ARBA00022737"/>
    </source>
</evidence>
<keyword evidence="1" id="KW-0433">Leucine-rich repeat</keyword>
<protein>
    <recommendedName>
        <fullName evidence="4">Leucine-rich repeat domain-containing protein</fullName>
    </recommendedName>
</protein>
<dbReference type="PANTHER" id="PTHR46652:SF3">
    <property type="entry name" value="LEUCINE-RICH REPEAT-CONTAINING PROTEIN 9"/>
    <property type="match status" value="1"/>
</dbReference>
<dbReference type="RefSeq" id="WP_099517000.1">
    <property type="nucleotide sequence ID" value="NZ_CP016808.1"/>
</dbReference>
<sequence>MGKLEQALLELFGEKYEYHMSNPFTVVKIDLEDSLLQEITSIEALAVFRELTHLNISGLGIRDITPLKKLKKLQVLYADFCSITDIKPLAELYELRELDISSPLNSIKTIEPLRQLKNLEKLYIPDHQIKTLKPILNLKNLQVLSIAKTFIPMDEIEEFKLLNPNCEVWLGCRLE</sequence>
<dbReference type="PANTHER" id="PTHR46652">
    <property type="entry name" value="LEUCINE-RICH REPEAT AND IQ DOMAIN-CONTAINING PROTEIN 1-RELATED"/>
    <property type="match status" value="1"/>
</dbReference>
<evidence type="ECO:0000313" key="3">
    <source>
        <dbReference type="EMBL" id="ANY65609.1"/>
    </source>
</evidence>
<reference evidence="3" key="1">
    <citation type="submission" date="2016-08" db="EMBL/GenBank/DDBJ databases">
        <title>Complete Genome Seqeunce of Paenibacillus sp. BIHB 4019 from tea rhizoplane.</title>
        <authorList>
            <person name="Thakur R."/>
            <person name="Swarnkar M.K."/>
            <person name="Gulati A."/>
        </authorList>
    </citation>
    <scope>NUCLEOTIDE SEQUENCE [LARGE SCALE GENOMIC DNA]</scope>
    <source>
        <strain evidence="3">BIHB4019</strain>
    </source>
</reference>
<dbReference type="InterPro" id="IPR025875">
    <property type="entry name" value="Leu-rich_rpt_4"/>
</dbReference>
<evidence type="ECO:0008006" key="4">
    <source>
        <dbReference type="Google" id="ProtNLM"/>
    </source>
</evidence>
<dbReference type="SUPFAM" id="SSF52058">
    <property type="entry name" value="L domain-like"/>
    <property type="match status" value="1"/>
</dbReference>
<dbReference type="AlphaFoldDB" id="A0A1B2DD33"/>
<evidence type="ECO:0000256" key="1">
    <source>
        <dbReference type="ARBA" id="ARBA00022614"/>
    </source>
</evidence>
<proteinExistence type="predicted"/>
<name>A0A1B2DD33_9BACL</name>
<dbReference type="Pfam" id="PF12799">
    <property type="entry name" value="LRR_4"/>
    <property type="match status" value="1"/>
</dbReference>
<dbReference type="EMBL" id="CP016808">
    <property type="protein sequence ID" value="ANY65609.1"/>
    <property type="molecule type" value="Genomic_DNA"/>
</dbReference>
<gene>
    <name evidence="3" type="ORF">BBD42_03395</name>
</gene>
<dbReference type="InterPro" id="IPR032675">
    <property type="entry name" value="LRR_dom_sf"/>
</dbReference>
<organism evidence="3">
    <name type="scientific">Paenibacillus sp. BIHB 4019</name>
    <dbReference type="NCBI Taxonomy" id="1870819"/>
    <lineage>
        <taxon>Bacteria</taxon>
        <taxon>Bacillati</taxon>
        <taxon>Bacillota</taxon>
        <taxon>Bacilli</taxon>
        <taxon>Bacillales</taxon>
        <taxon>Paenibacillaceae</taxon>
        <taxon>Paenibacillus</taxon>
    </lineage>
</organism>
<keyword evidence="2" id="KW-0677">Repeat</keyword>